<organism evidence="1 2">
    <name type="scientific">Brassica cretica</name>
    <name type="common">Mustard</name>
    <dbReference type="NCBI Taxonomy" id="69181"/>
    <lineage>
        <taxon>Eukaryota</taxon>
        <taxon>Viridiplantae</taxon>
        <taxon>Streptophyta</taxon>
        <taxon>Embryophyta</taxon>
        <taxon>Tracheophyta</taxon>
        <taxon>Spermatophyta</taxon>
        <taxon>Magnoliopsida</taxon>
        <taxon>eudicotyledons</taxon>
        <taxon>Gunneridae</taxon>
        <taxon>Pentapetalae</taxon>
        <taxon>rosids</taxon>
        <taxon>malvids</taxon>
        <taxon>Brassicales</taxon>
        <taxon>Brassicaceae</taxon>
        <taxon>Brassiceae</taxon>
        <taxon>Brassica</taxon>
    </lineage>
</organism>
<dbReference type="EMBL" id="QGKV02000759">
    <property type="protein sequence ID" value="KAF3568156.1"/>
    <property type="molecule type" value="Genomic_DNA"/>
</dbReference>
<keyword evidence="2" id="KW-1185">Reference proteome</keyword>
<proteinExistence type="predicted"/>
<dbReference type="Proteomes" id="UP000266723">
    <property type="component" value="Unassembled WGS sequence"/>
</dbReference>
<evidence type="ECO:0000313" key="2">
    <source>
        <dbReference type="Proteomes" id="UP000266723"/>
    </source>
</evidence>
<name>A0ABQ7D8N1_BRACR</name>
<comment type="caution">
    <text evidence="1">The sequence shown here is derived from an EMBL/GenBank/DDBJ whole genome shotgun (WGS) entry which is preliminary data.</text>
</comment>
<sequence>MKVMVHLISPPNPKENISRTRPSAAPHRHRERKGIDGLVVWFRVSVFFVQIGESLVGGIDSFCASFVSFSLVPEPVKVCGVLLDPNMSLLGFMKDRTKPALMWVVTSSIGFGETSGLGLSSEFFEFLVKEWSMAVFEEPLMRTSSYGVCSYWGLSSIRWPLLTLEFDCLVWSLRSFGAVWM</sequence>
<accession>A0ABQ7D8N1</accession>
<reference evidence="1 2" key="1">
    <citation type="journal article" date="2020" name="BMC Genomics">
        <title>Intraspecific diversification of the crop wild relative Brassica cretica Lam. using demographic model selection.</title>
        <authorList>
            <person name="Kioukis A."/>
            <person name="Michalopoulou V.A."/>
            <person name="Briers L."/>
            <person name="Pirintsos S."/>
            <person name="Studholme D.J."/>
            <person name="Pavlidis P."/>
            <person name="Sarris P.F."/>
        </authorList>
    </citation>
    <scope>NUCLEOTIDE SEQUENCE [LARGE SCALE GENOMIC DNA]</scope>
    <source>
        <strain evidence="2">cv. PFS-1207/04</strain>
    </source>
</reference>
<evidence type="ECO:0000313" key="1">
    <source>
        <dbReference type="EMBL" id="KAF3568156.1"/>
    </source>
</evidence>
<gene>
    <name evidence="1" type="ORF">DY000_02012722</name>
</gene>
<protein>
    <submittedName>
        <fullName evidence="1">Uncharacterized protein</fullName>
    </submittedName>
</protein>